<evidence type="ECO:0000256" key="2">
    <source>
        <dbReference type="RuleBase" id="RU102079"/>
    </source>
</evidence>
<accession>A0ABS2X8R8</accession>
<dbReference type="CDD" id="cd00070">
    <property type="entry name" value="GLECT"/>
    <property type="match status" value="1"/>
</dbReference>
<evidence type="ECO:0000256" key="1">
    <source>
        <dbReference type="ARBA" id="ARBA00022734"/>
    </source>
</evidence>
<proteinExistence type="predicted"/>
<dbReference type="InterPro" id="IPR001079">
    <property type="entry name" value="Galectin_CRD"/>
</dbReference>
<dbReference type="PANTHER" id="PTHR11346:SF86">
    <property type="entry name" value="GALECTIN"/>
    <property type="match status" value="1"/>
</dbReference>
<keyword evidence="1 2" id="KW-0430">Lectin</keyword>
<dbReference type="SMART" id="SM00908">
    <property type="entry name" value="Gal-bind_lectin"/>
    <property type="match status" value="1"/>
</dbReference>
<dbReference type="Pfam" id="PF00337">
    <property type="entry name" value="Gal-bind_lectin"/>
    <property type="match status" value="1"/>
</dbReference>
<evidence type="ECO:0000313" key="4">
    <source>
        <dbReference type="EMBL" id="MBN3270605.1"/>
    </source>
</evidence>
<dbReference type="SUPFAM" id="SSF49899">
    <property type="entry name" value="Concanavalin A-like lectins/glucanases"/>
    <property type="match status" value="1"/>
</dbReference>
<keyword evidence="5" id="KW-1185">Reference proteome</keyword>
<dbReference type="SMART" id="SM00276">
    <property type="entry name" value="GLECT"/>
    <property type="match status" value="1"/>
</dbReference>
<dbReference type="InterPro" id="IPR044156">
    <property type="entry name" value="Galectin-like"/>
</dbReference>
<organism evidence="4 5">
    <name type="scientific">Polyodon spathula</name>
    <name type="common">North American paddlefish</name>
    <name type="synonym">Squalus spathula</name>
    <dbReference type="NCBI Taxonomy" id="7913"/>
    <lineage>
        <taxon>Eukaryota</taxon>
        <taxon>Metazoa</taxon>
        <taxon>Chordata</taxon>
        <taxon>Craniata</taxon>
        <taxon>Vertebrata</taxon>
        <taxon>Euteleostomi</taxon>
        <taxon>Actinopterygii</taxon>
        <taxon>Chondrostei</taxon>
        <taxon>Acipenseriformes</taxon>
        <taxon>Polyodontidae</taxon>
        <taxon>Polyodon</taxon>
    </lineage>
</organism>
<dbReference type="PROSITE" id="PS51304">
    <property type="entry name" value="GALECTIN"/>
    <property type="match status" value="1"/>
</dbReference>
<feature type="non-terminal residue" evidence="4">
    <location>
        <position position="238"/>
    </location>
</feature>
<feature type="domain" description="Galectin" evidence="3">
    <location>
        <begin position="109"/>
        <end position="238"/>
    </location>
</feature>
<dbReference type="EMBL" id="JAAWVQ010003226">
    <property type="protein sequence ID" value="MBN3270605.1"/>
    <property type="molecule type" value="Genomic_DNA"/>
</dbReference>
<feature type="non-terminal residue" evidence="4">
    <location>
        <position position="1"/>
    </location>
</feature>
<dbReference type="Gene3D" id="2.60.120.200">
    <property type="match status" value="1"/>
</dbReference>
<dbReference type="Proteomes" id="UP001166093">
    <property type="component" value="Unassembled WGS sequence"/>
</dbReference>
<dbReference type="InterPro" id="IPR013320">
    <property type="entry name" value="ConA-like_dom_sf"/>
</dbReference>
<evidence type="ECO:0000313" key="5">
    <source>
        <dbReference type="Proteomes" id="UP001166093"/>
    </source>
</evidence>
<name>A0ABS2X8R8_POLSP</name>
<comment type="caution">
    <text evidence="4">The sequence shown here is derived from an EMBL/GenBank/DDBJ whole genome shotgun (WGS) entry which is preliminary data.</text>
</comment>
<sequence length="238" mass="26373">MVIIFNVEDVLIDIPYRSIFFKATRYITRKLSVVVIRDGLYVGEIRGGLKPSMKLTVMGRVNPQPKRSVIQGSVCEFGGCLCKCVGVTLTSMCLCSKLSFLSPLSCEAFSRSLRVLLFPVSNIAFKGQSLPQSMAVNLACSSKDPETDVGLQLSVSFQDRSIVRNARVCGEWGAAEKNIHYFPFSAGETFKMEILCEHQQFRVMVDGQPLCGFAHRIQELSSLTALKVWGDMQLTKVA</sequence>
<evidence type="ECO:0000259" key="3">
    <source>
        <dbReference type="PROSITE" id="PS51304"/>
    </source>
</evidence>
<gene>
    <name evidence="4" type="primary">Lgalslb</name>
    <name evidence="4" type="ORF">GTO93_0020214</name>
</gene>
<reference evidence="4" key="1">
    <citation type="journal article" date="2021" name="Cell">
        <title>Tracing the genetic footprints of vertebrate landing in non-teleost ray-finned fishes.</title>
        <authorList>
            <person name="Bi X."/>
            <person name="Wang K."/>
            <person name="Yang L."/>
            <person name="Pan H."/>
            <person name="Jiang H."/>
            <person name="Wei Q."/>
            <person name="Fang M."/>
            <person name="Yu H."/>
            <person name="Zhu C."/>
            <person name="Cai Y."/>
            <person name="He Y."/>
            <person name="Gan X."/>
            <person name="Zeng H."/>
            <person name="Yu D."/>
            <person name="Zhu Y."/>
            <person name="Jiang H."/>
            <person name="Qiu Q."/>
            <person name="Yang H."/>
            <person name="Zhang Y.E."/>
            <person name="Wang W."/>
            <person name="Zhu M."/>
            <person name="He S."/>
            <person name="Zhang G."/>
        </authorList>
    </citation>
    <scope>NUCLEOTIDE SEQUENCE</scope>
    <source>
        <strain evidence="4">Pddl_001</strain>
    </source>
</reference>
<dbReference type="PANTHER" id="PTHR11346">
    <property type="entry name" value="GALECTIN"/>
    <property type="match status" value="1"/>
</dbReference>
<protein>
    <recommendedName>
        <fullName evidence="2">Galectin</fullName>
    </recommendedName>
</protein>